<dbReference type="GO" id="GO:0004413">
    <property type="term" value="F:homoserine kinase activity"/>
    <property type="evidence" value="ECO:0007669"/>
    <property type="project" value="UniProtKB-UniRule"/>
</dbReference>
<dbReference type="RefSeq" id="WP_244450599.1">
    <property type="nucleotide sequence ID" value="NZ_CP083239.1"/>
</dbReference>
<reference evidence="11" key="1">
    <citation type="submission" date="2021-09" db="EMBL/GenBank/DDBJ databases">
        <title>Network and meta-omics reveal the key degrader and cooperation patterns in an efficient 1,4-dioxane-degrading microbial community.</title>
        <authorList>
            <person name="Dai C."/>
        </authorList>
    </citation>
    <scope>NUCLEOTIDE SEQUENCE</scope>
    <source>
        <strain evidence="11">ZM13</strain>
    </source>
</reference>
<dbReference type="SUPFAM" id="SSF56112">
    <property type="entry name" value="Protein kinase-like (PK-like)"/>
    <property type="match status" value="1"/>
</dbReference>
<dbReference type="Pfam" id="PF01636">
    <property type="entry name" value="APH"/>
    <property type="match status" value="1"/>
</dbReference>
<evidence type="ECO:0000256" key="2">
    <source>
        <dbReference type="ARBA" id="ARBA00022679"/>
    </source>
</evidence>
<evidence type="ECO:0000256" key="9">
    <source>
        <dbReference type="NCBIfam" id="TIGR00938"/>
    </source>
</evidence>
<keyword evidence="2 8" id="KW-0808">Transferase</keyword>
<keyword evidence="5 8" id="KW-0418">Kinase</keyword>
<keyword evidence="1 8" id="KW-0028">Amino-acid biosynthesis</keyword>
<dbReference type="Proteomes" id="UP000831684">
    <property type="component" value="Chromosome"/>
</dbReference>
<evidence type="ECO:0000259" key="10">
    <source>
        <dbReference type="Pfam" id="PF01636"/>
    </source>
</evidence>
<keyword evidence="3 8" id="KW-0791">Threonine biosynthesis</keyword>
<keyword evidence="6 8" id="KW-0067">ATP-binding</keyword>
<dbReference type="NCBIfam" id="NF003558">
    <property type="entry name" value="PRK05231.1"/>
    <property type="match status" value="1"/>
</dbReference>
<dbReference type="InterPro" id="IPR050249">
    <property type="entry name" value="Pseudomonas-type_ThrB"/>
</dbReference>
<evidence type="ECO:0000256" key="8">
    <source>
        <dbReference type="HAMAP-Rule" id="MF_00301"/>
    </source>
</evidence>
<dbReference type="NCBIfam" id="TIGR00938">
    <property type="entry name" value="thrB_alt"/>
    <property type="match status" value="1"/>
</dbReference>
<evidence type="ECO:0000256" key="7">
    <source>
        <dbReference type="ARBA" id="ARBA00038240"/>
    </source>
</evidence>
<dbReference type="PANTHER" id="PTHR21064:SF6">
    <property type="entry name" value="AMINOGLYCOSIDE PHOSPHOTRANSFERASE DOMAIN-CONTAINING PROTEIN"/>
    <property type="match status" value="1"/>
</dbReference>
<dbReference type="CDD" id="cd05153">
    <property type="entry name" value="HomoserineK_II"/>
    <property type="match status" value="1"/>
</dbReference>
<dbReference type="AlphaFoldDB" id="A0A9E7D819"/>
<dbReference type="HAMAP" id="MF_00301">
    <property type="entry name" value="Homoser_kinase_2"/>
    <property type="match status" value="1"/>
</dbReference>
<gene>
    <name evidence="8" type="primary">thrB</name>
    <name evidence="11" type="ORF">K9D25_09500</name>
</gene>
<name>A0A9E7D819_9HYPH</name>
<dbReference type="InterPro" id="IPR011009">
    <property type="entry name" value="Kinase-like_dom_sf"/>
</dbReference>
<dbReference type="GO" id="GO:0005524">
    <property type="term" value="F:ATP binding"/>
    <property type="evidence" value="ECO:0007669"/>
    <property type="project" value="UniProtKB-KW"/>
</dbReference>
<evidence type="ECO:0000256" key="3">
    <source>
        <dbReference type="ARBA" id="ARBA00022697"/>
    </source>
</evidence>
<dbReference type="Gene3D" id="3.90.1200.10">
    <property type="match status" value="1"/>
</dbReference>
<dbReference type="EMBL" id="CP083239">
    <property type="protein sequence ID" value="UOK72906.1"/>
    <property type="molecule type" value="Genomic_DNA"/>
</dbReference>
<dbReference type="InterPro" id="IPR002575">
    <property type="entry name" value="Aminoglycoside_PTrfase"/>
</dbReference>
<dbReference type="KEGG" id="apol:K9D25_09500"/>
<sequence>MAVYTDVSPEELEAFLATYDIGRLRAFKGIAEGVENSNYLLQTEAGSFILTLYEKRVNPADLPFFVGLMEHLATRGIDCPQPVRNREGVALGRLAGRPALIATFLVGTSVRRPGVAHCAALGAALAGLHKAGADFTAFHRANALSVAGWRPLYEQAGERADTVAPGLSALIADELAVLEARWPTGLPGGVIHADLFPDNVFFTDGRLSGLIDFYFGCNDLLAYDVAICLNAWCFEPDGAFNQTKGRALLAAYQAERPLGSDEIAALPLLARGAALRFLLTRLVDWLNVPPGALVRPHDPLEYLRKLRFHRSVTSPRDYGVLEGDAA</sequence>
<organism evidence="11 12">
    <name type="scientific">Ancylobacter polymorphus</name>
    <dbReference type="NCBI Taxonomy" id="223390"/>
    <lineage>
        <taxon>Bacteria</taxon>
        <taxon>Pseudomonadati</taxon>
        <taxon>Pseudomonadota</taxon>
        <taxon>Alphaproteobacteria</taxon>
        <taxon>Hyphomicrobiales</taxon>
        <taxon>Xanthobacteraceae</taxon>
        <taxon>Ancylobacter</taxon>
    </lineage>
</organism>
<evidence type="ECO:0000313" key="11">
    <source>
        <dbReference type="EMBL" id="UOK72906.1"/>
    </source>
</evidence>
<proteinExistence type="inferred from homology"/>
<evidence type="ECO:0000256" key="5">
    <source>
        <dbReference type="ARBA" id="ARBA00022777"/>
    </source>
</evidence>
<evidence type="ECO:0000256" key="4">
    <source>
        <dbReference type="ARBA" id="ARBA00022741"/>
    </source>
</evidence>
<accession>A0A9E7D819</accession>
<dbReference type="InterPro" id="IPR005280">
    <property type="entry name" value="Homoserine_kinase_II"/>
</dbReference>
<comment type="catalytic activity">
    <reaction evidence="8">
        <text>L-homoserine + ATP = O-phospho-L-homoserine + ADP + H(+)</text>
        <dbReference type="Rhea" id="RHEA:13985"/>
        <dbReference type="ChEBI" id="CHEBI:15378"/>
        <dbReference type="ChEBI" id="CHEBI:30616"/>
        <dbReference type="ChEBI" id="CHEBI:57476"/>
        <dbReference type="ChEBI" id="CHEBI:57590"/>
        <dbReference type="ChEBI" id="CHEBI:456216"/>
        <dbReference type="EC" id="2.7.1.39"/>
    </reaction>
</comment>
<evidence type="ECO:0000256" key="6">
    <source>
        <dbReference type="ARBA" id="ARBA00022840"/>
    </source>
</evidence>
<comment type="similarity">
    <text evidence="7 8">Belongs to the pseudomonas-type ThrB family.</text>
</comment>
<evidence type="ECO:0000313" key="12">
    <source>
        <dbReference type="Proteomes" id="UP000831684"/>
    </source>
</evidence>
<keyword evidence="4 8" id="KW-0547">Nucleotide-binding</keyword>
<dbReference type="PANTHER" id="PTHR21064">
    <property type="entry name" value="AMINOGLYCOSIDE PHOSPHOTRANSFERASE DOMAIN-CONTAINING PROTEIN-RELATED"/>
    <property type="match status" value="1"/>
</dbReference>
<protein>
    <recommendedName>
        <fullName evidence="8 9">Homoserine kinase</fullName>
        <shortName evidence="8">HK</shortName>
        <shortName evidence="8">HSK</shortName>
        <ecNumber evidence="8 9">2.7.1.39</ecNumber>
    </recommendedName>
</protein>
<dbReference type="GO" id="GO:0009088">
    <property type="term" value="P:threonine biosynthetic process"/>
    <property type="evidence" value="ECO:0007669"/>
    <property type="project" value="UniProtKB-UniRule"/>
</dbReference>
<comment type="pathway">
    <text evidence="8">Amino-acid biosynthesis; L-threonine biosynthesis; L-threonine from L-aspartate: step 4/5.</text>
</comment>
<dbReference type="Gene3D" id="3.30.200.20">
    <property type="entry name" value="Phosphorylase Kinase, domain 1"/>
    <property type="match status" value="1"/>
</dbReference>
<dbReference type="EC" id="2.7.1.39" evidence="8 9"/>
<evidence type="ECO:0000256" key="1">
    <source>
        <dbReference type="ARBA" id="ARBA00022605"/>
    </source>
</evidence>
<feature type="domain" description="Aminoglycoside phosphotransferase" evidence="10">
    <location>
        <begin position="28"/>
        <end position="258"/>
    </location>
</feature>